<evidence type="ECO:0000313" key="2">
    <source>
        <dbReference type="EMBL" id="KAJ7391290.1"/>
    </source>
</evidence>
<evidence type="ECO:0000313" key="3">
    <source>
        <dbReference type="Proteomes" id="UP001163046"/>
    </source>
</evidence>
<sequence length="223" mass="25506">MDFHREKIVPLCRFCAKTTKTKTGKEKELFKNEFLNYGVDIEEDDDSVHPPLVCRACASFLLLGSRTVKEVLIAFARVGRRIHTRLGIPPKRKRVQVDRENESDTEGGEEAEEEKESCSIFNNISQNLHLLDEKLANSVCKNICSTFGFILIDPDDMVSSVKAIDRQLMLRLVETIFSVERRYLKDENNDLSYKNIGDLLKVSPEKWLKSRNLVLNSAVLSLD</sequence>
<organism evidence="2 3">
    <name type="scientific">Desmophyllum pertusum</name>
    <dbReference type="NCBI Taxonomy" id="174260"/>
    <lineage>
        <taxon>Eukaryota</taxon>
        <taxon>Metazoa</taxon>
        <taxon>Cnidaria</taxon>
        <taxon>Anthozoa</taxon>
        <taxon>Hexacorallia</taxon>
        <taxon>Scleractinia</taxon>
        <taxon>Caryophylliina</taxon>
        <taxon>Caryophylliidae</taxon>
        <taxon>Desmophyllum</taxon>
    </lineage>
</organism>
<name>A0A9X0D915_9CNID</name>
<dbReference type="Proteomes" id="UP001163046">
    <property type="component" value="Unassembled WGS sequence"/>
</dbReference>
<feature type="compositionally biased region" description="Acidic residues" evidence="1">
    <location>
        <begin position="103"/>
        <end position="114"/>
    </location>
</feature>
<comment type="caution">
    <text evidence="2">The sequence shown here is derived from an EMBL/GenBank/DDBJ whole genome shotgun (WGS) entry which is preliminary data.</text>
</comment>
<evidence type="ECO:0000256" key="1">
    <source>
        <dbReference type="SAM" id="MobiDB-lite"/>
    </source>
</evidence>
<dbReference type="AlphaFoldDB" id="A0A9X0D915"/>
<reference evidence="2" key="1">
    <citation type="submission" date="2023-01" db="EMBL/GenBank/DDBJ databases">
        <title>Genome assembly of the deep-sea coral Lophelia pertusa.</title>
        <authorList>
            <person name="Herrera S."/>
            <person name="Cordes E."/>
        </authorList>
    </citation>
    <scope>NUCLEOTIDE SEQUENCE</scope>
    <source>
        <strain evidence="2">USNM1676648</strain>
        <tissue evidence="2">Polyp</tissue>
    </source>
</reference>
<protein>
    <submittedName>
        <fullName evidence="2">Uncharacterized protein</fullName>
    </submittedName>
</protein>
<accession>A0A9X0D915</accession>
<dbReference type="EMBL" id="MU825407">
    <property type="protein sequence ID" value="KAJ7391290.1"/>
    <property type="molecule type" value="Genomic_DNA"/>
</dbReference>
<gene>
    <name evidence="2" type="ORF">OS493_019422</name>
</gene>
<proteinExistence type="predicted"/>
<keyword evidence="3" id="KW-1185">Reference proteome</keyword>
<feature type="region of interest" description="Disordered" evidence="1">
    <location>
        <begin position="93"/>
        <end position="114"/>
    </location>
</feature>